<proteinExistence type="predicted"/>
<reference evidence="2" key="2">
    <citation type="submission" date="2022-06" db="UniProtKB">
        <authorList>
            <consortium name="EnsemblMetazoa"/>
        </authorList>
    </citation>
    <scope>IDENTIFICATION</scope>
    <source>
        <strain evidence="2">DF5081</strain>
    </source>
</reference>
<protein>
    <submittedName>
        <fullName evidence="2">Uncharacterized protein</fullName>
    </submittedName>
</protein>
<dbReference type="PANTHER" id="PTHR36942">
    <property type="entry name" value="PROTEIN CBG10268"/>
    <property type="match status" value="1"/>
</dbReference>
<evidence type="ECO:0000313" key="3">
    <source>
        <dbReference type="Proteomes" id="UP000005237"/>
    </source>
</evidence>
<accession>A0A8R1IBU0</accession>
<evidence type="ECO:0000313" key="2">
    <source>
        <dbReference type="EnsemblMetazoa" id="CJA25032.1"/>
    </source>
</evidence>
<evidence type="ECO:0000256" key="1">
    <source>
        <dbReference type="SAM" id="MobiDB-lite"/>
    </source>
</evidence>
<feature type="compositionally biased region" description="Low complexity" evidence="1">
    <location>
        <begin position="216"/>
        <end position="231"/>
    </location>
</feature>
<dbReference type="AlphaFoldDB" id="A0A8R1IBU0"/>
<sequence>MDLFSKPEKEKKNGKKLREKSENRLVYRSNVEVTFGDVYNYLAHITNDETVSLHYSVNGTYVPITTTGQLHTFIRLVHNDPHALLYVENHDYVWNVSPQSKNRKMAKRNANTCAADAENGEDMSMSDEESQLDDETVEENSQDEEDNDSADYDEDQDVEDEDVGDEEDEEEEEDREEMQATRIATLADQLTRRLISGRMTDTEESTAKVSPKNKTASEATSSSTPSGATPY</sequence>
<name>A0A8R1IBU0_CAEJA</name>
<feature type="region of interest" description="Disordered" evidence="1">
    <location>
        <begin position="100"/>
        <end position="231"/>
    </location>
</feature>
<feature type="compositionally biased region" description="Acidic residues" evidence="1">
    <location>
        <begin position="118"/>
        <end position="176"/>
    </location>
</feature>
<organism evidence="2 3">
    <name type="scientific">Caenorhabditis japonica</name>
    <dbReference type="NCBI Taxonomy" id="281687"/>
    <lineage>
        <taxon>Eukaryota</taxon>
        <taxon>Metazoa</taxon>
        <taxon>Ecdysozoa</taxon>
        <taxon>Nematoda</taxon>
        <taxon>Chromadorea</taxon>
        <taxon>Rhabditida</taxon>
        <taxon>Rhabditina</taxon>
        <taxon>Rhabditomorpha</taxon>
        <taxon>Rhabditoidea</taxon>
        <taxon>Rhabditidae</taxon>
        <taxon>Peloderinae</taxon>
        <taxon>Caenorhabditis</taxon>
    </lineage>
</organism>
<reference evidence="3" key="1">
    <citation type="submission" date="2010-08" db="EMBL/GenBank/DDBJ databases">
        <authorList>
            <consortium name="Caenorhabditis japonica Sequencing Consortium"/>
            <person name="Wilson R.K."/>
        </authorList>
    </citation>
    <scope>NUCLEOTIDE SEQUENCE [LARGE SCALE GENOMIC DNA]</scope>
    <source>
        <strain evidence="3">DF5081</strain>
    </source>
</reference>
<dbReference type="PANTHER" id="PTHR36942:SF1">
    <property type="entry name" value="IMMUNITY PROTEIN 72 OF POLYMORPHIC TOXIN SYSTEM-RELATED"/>
    <property type="match status" value="1"/>
</dbReference>
<dbReference type="EnsemblMetazoa" id="CJA25032.1">
    <property type="protein sequence ID" value="CJA25032.1"/>
    <property type="gene ID" value="WBGene00180604"/>
</dbReference>
<dbReference type="Proteomes" id="UP000005237">
    <property type="component" value="Unassembled WGS sequence"/>
</dbReference>
<keyword evidence="3" id="KW-1185">Reference proteome</keyword>